<keyword evidence="1" id="KW-0812">Transmembrane</keyword>
<dbReference type="EMBL" id="JADKGY010000031">
    <property type="protein sequence ID" value="MBK9984760.1"/>
    <property type="molecule type" value="Genomic_DNA"/>
</dbReference>
<name>A0A9D7XR41_9BACT</name>
<feature type="transmembrane region" description="Helical" evidence="1">
    <location>
        <begin position="85"/>
        <end position="104"/>
    </location>
</feature>
<gene>
    <name evidence="2" type="ORF">IPP15_20760</name>
</gene>
<dbReference type="AlphaFoldDB" id="A0A9D7XR41"/>
<protein>
    <submittedName>
        <fullName evidence="2">DUF1622 domain-containing protein</fullName>
    </submittedName>
</protein>
<evidence type="ECO:0000313" key="3">
    <source>
        <dbReference type="Proteomes" id="UP000808337"/>
    </source>
</evidence>
<proteinExistence type="predicted"/>
<keyword evidence="1" id="KW-1133">Transmembrane helix</keyword>
<evidence type="ECO:0000256" key="1">
    <source>
        <dbReference type="SAM" id="Phobius"/>
    </source>
</evidence>
<reference evidence="2 3" key="1">
    <citation type="submission" date="2020-10" db="EMBL/GenBank/DDBJ databases">
        <title>Connecting structure to function with the recovery of over 1000 high-quality activated sludge metagenome-assembled genomes encoding full-length rRNA genes using long-read sequencing.</title>
        <authorList>
            <person name="Singleton C.M."/>
            <person name="Petriglieri F."/>
            <person name="Kristensen J.M."/>
            <person name="Kirkegaard R.H."/>
            <person name="Michaelsen T.Y."/>
            <person name="Andersen M.H."/>
            <person name="Karst S.M."/>
            <person name="Dueholm M.S."/>
            <person name="Nielsen P.H."/>
            <person name="Albertsen M."/>
        </authorList>
    </citation>
    <scope>NUCLEOTIDE SEQUENCE [LARGE SCALE GENOMIC DNA]</scope>
    <source>
        <strain evidence="2">Ribe_18-Q3-R11-54_MAXAC.273</strain>
    </source>
</reference>
<dbReference type="PANTHER" id="PTHR38468:SF1">
    <property type="entry name" value="SLL0939 PROTEIN"/>
    <property type="match status" value="1"/>
</dbReference>
<feature type="transmembrane region" description="Helical" evidence="1">
    <location>
        <begin position="58"/>
        <end position="79"/>
    </location>
</feature>
<comment type="caution">
    <text evidence="2">The sequence shown here is derived from an EMBL/GenBank/DDBJ whole genome shotgun (WGS) entry which is preliminary data.</text>
</comment>
<dbReference type="PANTHER" id="PTHR38468">
    <property type="entry name" value="SLL0939 PROTEIN"/>
    <property type="match status" value="1"/>
</dbReference>
<dbReference type="Pfam" id="PF07784">
    <property type="entry name" value="DUF1622"/>
    <property type="match status" value="1"/>
</dbReference>
<evidence type="ECO:0000313" key="2">
    <source>
        <dbReference type="EMBL" id="MBK9984760.1"/>
    </source>
</evidence>
<dbReference type="InterPro" id="IPR012427">
    <property type="entry name" value="DUF1622"/>
</dbReference>
<keyword evidence="1" id="KW-0472">Membrane</keyword>
<feature type="transmembrane region" description="Helical" evidence="1">
    <location>
        <begin position="12"/>
        <end position="37"/>
    </location>
</feature>
<sequence length="119" mass="13638">MMDVNEIYKYIVMVIEMIATIMLVFGFGKTVILYLIAETRLLSGDQKRMDFSALRALLGSYILMGLDMYIVADLIHSLIEPTVQDLLMLGLIVIIRTTIGFFLSREIVEINHHKVRTNE</sequence>
<accession>A0A9D7XR41</accession>
<dbReference type="Proteomes" id="UP000808337">
    <property type="component" value="Unassembled WGS sequence"/>
</dbReference>
<organism evidence="2 3">
    <name type="scientific">Candidatus Opimibacter skivensis</name>
    <dbReference type="NCBI Taxonomy" id="2982028"/>
    <lineage>
        <taxon>Bacteria</taxon>
        <taxon>Pseudomonadati</taxon>
        <taxon>Bacteroidota</taxon>
        <taxon>Saprospiria</taxon>
        <taxon>Saprospirales</taxon>
        <taxon>Saprospiraceae</taxon>
        <taxon>Candidatus Opimibacter</taxon>
    </lineage>
</organism>